<reference evidence="2 3" key="1">
    <citation type="submission" date="2023-02" db="EMBL/GenBank/DDBJ databases">
        <title>Genome sequence of Lacticaseibacillus sp. KACC 23028.</title>
        <authorList>
            <person name="Kim S."/>
            <person name="Heo J."/>
            <person name="Kwon S.-W."/>
        </authorList>
    </citation>
    <scope>NUCLEOTIDE SEQUENCE [LARGE SCALE GENOMIC DNA]</scope>
    <source>
        <strain evidence="2 3">KACC 23028</strain>
    </source>
</reference>
<feature type="domain" description="Ferritin/DPS" evidence="1">
    <location>
        <begin position="33"/>
        <end position="174"/>
    </location>
</feature>
<dbReference type="Proteomes" id="UP001220377">
    <property type="component" value="Chromosome"/>
</dbReference>
<dbReference type="InterPro" id="IPR009078">
    <property type="entry name" value="Ferritin-like_SF"/>
</dbReference>
<sequence>MTEFTDTVKEQYAAEVAQSDYDHKHPTAGAMTNHIISNHVVMTNRLRQARWFVKGLNAGQLAATFKATGAANFDWIDRIGQDLLDEDEIPANIASEYAAWNMLAENGEAKYLDAAGMIDGIIHDFNTDNLFVTRAIALAQKENKPVLAAELTALYGWNNRQIRQYQALLGNTARVGLNEEDEDNDD</sequence>
<dbReference type="SUPFAM" id="SSF47240">
    <property type="entry name" value="Ferritin-like"/>
    <property type="match status" value="1"/>
</dbReference>
<dbReference type="InterPro" id="IPR012347">
    <property type="entry name" value="Ferritin-like"/>
</dbReference>
<proteinExistence type="predicted"/>
<dbReference type="Gene3D" id="1.20.1260.10">
    <property type="match status" value="1"/>
</dbReference>
<gene>
    <name evidence="2" type="ORF">PQ472_01335</name>
</gene>
<evidence type="ECO:0000313" key="2">
    <source>
        <dbReference type="EMBL" id="WDF82913.1"/>
    </source>
</evidence>
<organism evidence="2 3">
    <name type="scientific">Lacticaseibacillus pabuli</name>
    <dbReference type="NCBI Taxonomy" id="3025672"/>
    <lineage>
        <taxon>Bacteria</taxon>
        <taxon>Bacillati</taxon>
        <taxon>Bacillota</taxon>
        <taxon>Bacilli</taxon>
        <taxon>Lactobacillales</taxon>
        <taxon>Lactobacillaceae</taxon>
        <taxon>Lacticaseibacillus</taxon>
    </lineage>
</organism>
<keyword evidence="3" id="KW-1185">Reference proteome</keyword>
<dbReference type="EMBL" id="CP117884">
    <property type="protein sequence ID" value="WDF82913.1"/>
    <property type="molecule type" value="Genomic_DNA"/>
</dbReference>
<dbReference type="Pfam" id="PF00210">
    <property type="entry name" value="Ferritin"/>
    <property type="match status" value="1"/>
</dbReference>
<name>A0ABY7WTW9_9LACO</name>
<protein>
    <submittedName>
        <fullName evidence="2">Ferritin-like domain-containing protein</fullName>
    </submittedName>
</protein>
<dbReference type="RefSeq" id="WP_274260685.1">
    <property type="nucleotide sequence ID" value="NZ_CP117884.1"/>
</dbReference>
<evidence type="ECO:0000259" key="1">
    <source>
        <dbReference type="Pfam" id="PF00210"/>
    </source>
</evidence>
<evidence type="ECO:0000313" key="3">
    <source>
        <dbReference type="Proteomes" id="UP001220377"/>
    </source>
</evidence>
<dbReference type="InterPro" id="IPR008331">
    <property type="entry name" value="Ferritin_DPS_dom"/>
</dbReference>
<accession>A0ABY7WTW9</accession>